<keyword evidence="1" id="KW-0732">Signal</keyword>
<accession>A0ABR6EUP9</accession>
<sequence length="366" mass="39947">MKILMISALAILLCTTACKKNKSKQTVENPLPDAALKTKVLSSGLVFPWEIIYGPDQQLWITERGGKISRINPQTGAVTLLHTISEVVSNGEGGLLGMVMSPNFATNPWVYVVYDYGTGNNYREKVVRFTYANGALGAPLSIIDQIPASSIHNGSRLMISMDQKLFISTGDASNAANAQDKNSLSGKILRLNLDGSIPADNPNVNSPVWSFGHRNPQGLIQVGDKIYASEHGPNNDDEVNLILKGRNYGWPNVEGFCNLPAEKIFCAANDVVEPMFTWTPTIATSSLSYYNSDYIPQWKNSLLLLSLKGSKLTQLSLNATGDKITETKDFLVNQFGRLRAICQSPEGKLYITTSNGGDDKIIEIAK</sequence>
<feature type="chain" id="PRO_5046696664" evidence="1">
    <location>
        <begin position="20"/>
        <end position="366"/>
    </location>
</feature>
<comment type="caution">
    <text evidence="3">The sequence shown here is derived from an EMBL/GenBank/DDBJ whole genome shotgun (WGS) entry which is preliminary data.</text>
</comment>
<evidence type="ECO:0000256" key="1">
    <source>
        <dbReference type="SAM" id="SignalP"/>
    </source>
</evidence>
<feature type="domain" description="Glucose/Sorbosone dehydrogenase" evidence="2">
    <location>
        <begin position="47"/>
        <end position="356"/>
    </location>
</feature>
<organism evidence="3 4">
    <name type="scientific">Pedobacter gandavensis</name>
    <dbReference type="NCBI Taxonomy" id="2679963"/>
    <lineage>
        <taxon>Bacteria</taxon>
        <taxon>Pseudomonadati</taxon>
        <taxon>Bacteroidota</taxon>
        <taxon>Sphingobacteriia</taxon>
        <taxon>Sphingobacteriales</taxon>
        <taxon>Sphingobacteriaceae</taxon>
        <taxon>Pedobacter</taxon>
    </lineage>
</organism>
<evidence type="ECO:0000313" key="3">
    <source>
        <dbReference type="EMBL" id="MBB2148999.1"/>
    </source>
</evidence>
<feature type="signal peptide" evidence="1">
    <location>
        <begin position="1"/>
        <end position="19"/>
    </location>
</feature>
<dbReference type="PANTHER" id="PTHR19328">
    <property type="entry name" value="HEDGEHOG-INTERACTING PROTEIN"/>
    <property type="match status" value="1"/>
</dbReference>
<gene>
    <name evidence="3" type="ORF">GM920_08750</name>
</gene>
<keyword evidence="4" id="KW-1185">Reference proteome</keyword>
<dbReference type="InterPro" id="IPR011042">
    <property type="entry name" value="6-blade_b-propeller_TolB-like"/>
</dbReference>
<dbReference type="InterPro" id="IPR012938">
    <property type="entry name" value="Glc/Sorbosone_DH"/>
</dbReference>
<name>A0ABR6EUP9_9SPHI</name>
<dbReference type="PANTHER" id="PTHR19328:SF13">
    <property type="entry name" value="HIPL1 PROTEIN"/>
    <property type="match status" value="1"/>
</dbReference>
<reference evidence="3 4" key="1">
    <citation type="submission" date="2019-11" db="EMBL/GenBank/DDBJ databases">
        <title>Description of Pedobacter sp. LMG 31462T.</title>
        <authorList>
            <person name="Carlier A."/>
            <person name="Qi S."/>
            <person name="Vandamme P."/>
        </authorList>
    </citation>
    <scope>NUCLEOTIDE SEQUENCE [LARGE SCALE GENOMIC DNA]</scope>
    <source>
        <strain evidence="3 4">LMG 31462</strain>
    </source>
</reference>
<dbReference type="SUPFAM" id="SSF50952">
    <property type="entry name" value="Soluble quinoprotein glucose dehydrogenase"/>
    <property type="match status" value="1"/>
</dbReference>
<dbReference type="Gene3D" id="2.120.10.30">
    <property type="entry name" value="TolB, C-terminal domain"/>
    <property type="match status" value="1"/>
</dbReference>
<dbReference type="Pfam" id="PF07995">
    <property type="entry name" value="GSDH"/>
    <property type="match status" value="1"/>
</dbReference>
<dbReference type="Proteomes" id="UP000636110">
    <property type="component" value="Unassembled WGS sequence"/>
</dbReference>
<protein>
    <submittedName>
        <fullName evidence="3">PQQ-dependent sugar dehydrogenase</fullName>
    </submittedName>
</protein>
<evidence type="ECO:0000259" key="2">
    <source>
        <dbReference type="Pfam" id="PF07995"/>
    </source>
</evidence>
<dbReference type="InterPro" id="IPR011041">
    <property type="entry name" value="Quinoprot_gluc/sorb_DH_b-prop"/>
</dbReference>
<evidence type="ECO:0000313" key="4">
    <source>
        <dbReference type="Proteomes" id="UP000636110"/>
    </source>
</evidence>
<proteinExistence type="predicted"/>
<dbReference type="EMBL" id="WNXC01000002">
    <property type="protein sequence ID" value="MBB2148999.1"/>
    <property type="molecule type" value="Genomic_DNA"/>
</dbReference>
<dbReference type="RefSeq" id="WP_182955860.1">
    <property type="nucleotide sequence ID" value="NZ_WNXC01000002.1"/>
</dbReference>